<dbReference type="InterPro" id="IPR011990">
    <property type="entry name" value="TPR-like_helical_dom_sf"/>
</dbReference>
<proteinExistence type="inferred from homology"/>
<dbReference type="Gene3D" id="1.10.20.10">
    <property type="entry name" value="Histone, subunit A"/>
    <property type="match status" value="1"/>
</dbReference>
<keyword evidence="4" id="KW-0804">Transcription</keyword>
<sequence>MSVSEGGAHPSGDDDIEDFKEQDRFLPIANVARIMKRALPENAKIAKEAKECVQDDRCQQEKRKTINGEDILWAMQSLGFENYAEALKIYLAKYREVNLFINKDIRIGHTLTSSTLHNSAAASKLSRTLRIFSLKNLIKNHRVRNPNLNVTPRISPFVRTFSATAQCRRLKIPLKKIDPKVKVPDDPYDLTKLINKFSEEGRFEDVLSIVWNTKRSAQSVVVWNHLIHHSVKKGKLKLAIRLLNEMKKRSFVPNEQTYTILLNGIAENRTFNDNVAQARTILESIQHSQVELNSIHVNCLLKVCSRSDDFETLKEIFNEFISKGKWLPNQESFTIMINACARQGIDGYDIALKLWNQFDVNSIEYQQMVKRDLEWNLVKRPSEVTIDDHLVRSMLLVCKKSLHYEKAFEIIGNYYDIYNFNKLILMCNQSKQFEKAISTINSIRIRDLNLTPETYDLLMISCRMNENWSMAKLLYIDIMKFKKKLAFDLRILTKVFELAEIKRINDHSLFETRWLLISLHKIGLQDIITSIENEKNFELYNNNLLGQILNAYKSTLDDEGLTDQQKVLWIRNFKILKDYFERKQISNRMRSKITYINTPRGVKSFETLIGDS</sequence>
<protein>
    <submittedName>
        <fullName evidence="7">8230_t:CDS:1</fullName>
    </submittedName>
</protein>
<evidence type="ECO:0000256" key="2">
    <source>
        <dbReference type="ARBA" id="ARBA00023015"/>
    </source>
</evidence>
<dbReference type="InterPro" id="IPR002885">
    <property type="entry name" value="PPR_rpt"/>
</dbReference>
<dbReference type="GO" id="GO:0001228">
    <property type="term" value="F:DNA-binding transcription activator activity, RNA polymerase II-specific"/>
    <property type="evidence" value="ECO:0007669"/>
    <property type="project" value="InterPro"/>
</dbReference>
<evidence type="ECO:0000256" key="3">
    <source>
        <dbReference type="ARBA" id="ARBA00023125"/>
    </source>
</evidence>
<dbReference type="InterPro" id="IPR009072">
    <property type="entry name" value="Histone-fold"/>
</dbReference>
<dbReference type="Proteomes" id="UP000789375">
    <property type="component" value="Unassembled WGS sequence"/>
</dbReference>
<dbReference type="EMBL" id="CAJVPP010002632">
    <property type="protein sequence ID" value="CAG8606477.1"/>
    <property type="molecule type" value="Genomic_DNA"/>
</dbReference>
<dbReference type="Gene3D" id="1.25.40.10">
    <property type="entry name" value="Tetratricopeptide repeat domain"/>
    <property type="match status" value="2"/>
</dbReference>
<evidence type="ECO:0000313" key="8">
    <source>
        <dbReference type="Proteomes" id="UP000789375"/>
    </source>
</evidence>
<dbReference type="GO" id="GO:0046982">
    <property type="term" value="F:protein heterodimerization activity"/>
    <property type="evidence" value="ECO:0007669"/>
    <property type="project" value="InterPro"/>
</dbReference>
<dbReference type="PROSITE" id="PS51375">
    <property type="entry name" value="PPR"/>
    <property type="match status" value="1"/>
</dbReference>
<evidence type="ECO:0000256" key="4">
    <source>
        <dbReference type="ARBA" id="ARBA00023163"/>
    </source>
</evidence>
<dbReference type="Pfam" id="PF13041">
    <property type="entry name" value="PPR_2"/>
    <property type="match status" value="1"/>
</dbReference>
<reference evidence="7" key="1">
    <citation type="submission" date="2021-06" db="EMBL/GenBank/DDBJ databases">
        <authorList>
            <person name="Kallberg Y."/>
            <person name="Tangrot J."/>
            <person name="Rosling A."/>
        </authorList>
    </citation>
    <scope>NUCLEOTIDE SEQUENCE</scope>
    <source>
        <strain evidence="7">87-6 pot B 2015</strain>
    </source>
</reference>
<evidence type="ECO:0000259" key="6">
    <source>
        <dbReference type="Pfam" id="PF00808"/>
    </source>
</evidence>
<keyword evidence="2" id="KW-0805">Transcription regulation</keyword>
<dbReference type="Pfam" id="PF00808">
    <property type="entry name" value="CBFD_NFYB_HMF"/>
    <property type="match status" value="1"/>
</dbReference>
<evidence type="ECO:0000256" key="5">
    <source>
        <dbReference type="PROSITE-ProRule" id="PRU00708"/>
    </source>
</evidence>
<evidence type="ECO:0000313" key="7">
    <source>
        <dbReference type="EMBL" id="CAG8606477.1"/>
    </source>
</evidence>
<keyword evidence="8" id="KW-1185">Reference proteome</keyword>
<evidence type="ECO:0000256" key="1">
    <source>
        <dbReference type="ARBA" id="ARBA00009053"/>
    </source>
</evidence>
<dbReference type="PRINTS" id="PR00615">
    <property type="entry name" value="CCAATSUBUNTA"/>
</dbReference>
<dbReference type="AlphaFoldDB" id="A0A9N9CJZ8"/>
<organism evidence="7 8">
    <name type="scientific">Funneliformis mosseae</name>
    <name type="common">Endomycorrhizal fungus</name>
    <name type="synonym">Glomus mosseae</name>
    <dbReference type="NCBI Taxonomy" id="27381"/>
    <lineage>
        <taxon>Eukaryota</taxon>
        <taxon>Fungi</taxon>
        <taxon>Fungi incertae sedis</taxon>
        <taxon>Mucoromycota</taxon>
        <taxon>Glomeromycotina</taxon>
        <taxon>Glomeromycetes</taxon>
        <taxon>Glomerales</taxon>
        <taxon>Glomeraceae</taxon>
        <taxon>Funneliformis</taxon>
    </lineage>
</organism>
<feature type="repeat" description="PPR" evidence="5">
    <location>
        <begin position="219"/>
        <end position="253"/>
    </location>
</feature>
<comment type="similarity">
    <text evidence="1">Belongs to the NFYB/HAP3 subunit family.</text>
</comment>
<keyword evidence="3" id="KW-0238">DNA-binding</keyword>
<comment type="caution">
    <text evidence="7">The sequence shown here is derived from an EMBL/GenBank/DDBJ whole genome shotgun (WGS) entry which is preliminary data.</text>
</comment>
<dbReference type="PANTHER" id="PTHR11064:SF9">
    <property type="entry name" value="NUCLEAR TRANSCRIPTION FACTOR Y SUBUNIT BETA"/>
    <property type="match status" value="1"/>
</dbReference>
<dbReference type="GO" id="GO:0000978">
    <property type="term" value="F:RNA polymerase II cis-regulatory region sequence-specific DNA binding"/>
    <property type="evidence" value="ECO:0007669"/>
    <property type="project" value="TreeGrafter"/>
</dbReference>
<dbReference type="InterPro" id="IPR003958">
    <property type="entry name" value="CBFA_NFYB_domain"/>
</dbReference>
<dbReference type="InterPro" id="IPR027113">
    <property type="entry name" value="Transc_fact_NFYB/HAP3"/>
</dbReference>
<dbReference type="GO" id="GO:0016602">
    <property type="term" value="C:CCAAT-binding factor complex"/>
    <property type="evidence" value="ECO:0007669"/>
    <property type="project" value="InterPro"/>
</dbReference>
<dbReference type="NCBIfam" id="TIGR00756">
    <property type="entry name" value="PPR"/>
    <property type="match status" value="1"/>
</dbReference>
<dbReference type="CDD" id="cd22907">
    <property type="entry name" value="HFD_NFYB"/>
    <property type="match status" value="1"/>
</dbReference>
<dbReference type="Pfam" id="PF01535">
    <property type="entry name" value="PPR"/>
    <property type="match status" value="1"/>
</dbReference>
<accession>A0A9N9CJZ8</accession>
<dbReference type="PANTHER" id="PTHR11064">
    <property type="entry name" value="CCAAT-BINDING TRANSCRIPTION FACTOR-RELATED"/>
    <property type="match status" value="1"/>
</dbReference>
<name>A0A9N9CJZ8_FUNMO</name>
<gene>
    <name evidence="7" type="ORF">FMOSSE_LOCUS9228</name>
</gene>
<feature type="domain" description="Transcription factor CBF/NF-Y/archaeal histone" evidence="6">
    <location>
        <begin position="25"/>
        <end position="55"/>
    </location>
</feature>
<dbReference type="SUPFAM" id="SSF47113">
    <property type="entry name" value="Histone-fold"/>
    <property type="match status" value="1"/>
</dbReference>